<keyword evidence="4" id="KW-1185">Reference proteome</keyword>
<dbReference type="Pfam" id="PF03551">
    <property type="entry name" value="PadR"/>
    <property type="match status" value="1"/>
</dbReference>
<dbReference type="InterPro" id="IPR005149">
    <property type="entry name" value="Tscrpt_reg_PadR_N"/>
</dbReference>
<sequence>MQENVTSTESVLEELIRMTTSGDRNREERDRKREGTKSDELGSDGTPLEVENGTNGAIDDVQQELDELVAEVEGTLPIEDVSLDEALIKENLEEVLLLLVALRGETHGKELLSDLSRLFDANLSPGTVYPSLHDLEEEDVLSMHAKVQTKEYSIADDEYVRETVEETMVQHLSFGLLLYAFLTRF</sequence>
<reference evidence="4" key="1">
    <citation type="submission" date="2016-10" db="EMBL/GenBank/DDBJ databases">
        <authorList>
            <person name="Varghese N."/>
            <person name="Submissions S."/>
        </authorList>
    </citation>
    <scope>NUCLEOTIDE SEQUENCE [LARGE SCALE GENOMIC DNA]</scope>
    <source>
        <strain evidence="4">DSM 13078</strain>
    </source>
</reference>
<dbReference type="InterPro" id="IPR036388">
    <property type="entry name" value="WH-like_DNA-bd_sf"/>
</dbReference>
<feature type="compositionally biased region" description="Basic and acidic residues" evidence="1">
    <location>
        <begin position="23"/>
        <end position="40"/>
    </location>
</feature>
<dbReference type="Proteomes" id="UP000199161">
    <property type="component" value="Unassembled WGS sequence"/>
</dbReference>
<evidence type="ECO:0000313" key="4">
    <source>
        <dbReference type="Proteomes" id="UP000199161"/>
    </source>
</evidence>
<feature type="domain" description="Transcription regulator PadR N-terminal" evidence="2">
    <location>
        <begin position="98"/>
        <end position="155"/>
    </location>
</feature>
<dbReference type="EMBL" id="FOKW01000002">
    <property type="protein sequence ID" value="SFB78808.1"/>
    <property type="molecule type" value="Genomic_DNA"/>
</dbReference>
<name>A0A1I1E0P2_NATHA</name>
<dbReference type="Gene3D" id="1.10.10.10">
    <property type="entry name" value="Winged helix-like DNA-binding domain superfamily/Winged helix DNA-binding domain"/>
    <property type="match status" value="1"/>
</dbReference>
<evidence type="ECO:0000259" key="2">
    <source>
        <dbReference type="Pfam" id="PF03551"/>
    </source>
</evidence>
<organism evidence="3 4">
    <name type="scientific">Natronobacterium haloterrestre</name>
    <name type="common">Halobiforma haloterrestris</name>
    <dbReference type="NCBI Taxonomy" id="148448"/>
    <lineage>
        <taxon>Archaea</taxon>
        <taxon>Methanobacteriati</taxon>
        <taxon>Methanobacteriota</taxon>
        <taxon>Stenosarchaea group</taxon>
        <taxon>Halobacteria</taxon>
        <taxon>Halobacteriales</taxon>
        <taxon>Natrialbaceae</taxon>
        <taxon>Natronobacterium</taxon>
    </lineage>
</organism>
<gene>
    <name evidence="3" type="ORF">SAMN05444422_1029</name>
</gene>
<evidence type="ECO:0000313" key="3">
    <source>
        <dbReference type="EMBL" id="SFB78808.1"/>
    </source>
</evidence>
<dbReference type="AlphaFoldDB" id="A0A1I1E0P2"/>
<dbReference type="OrthoDB" id="56053at2157"/>
<protein>
    <submittedName>
        <fullName evidence="3">Transcriptional regulator PadR-like family protein</fullName>
    </submittedName>
</protein>
<proteinExistence type="predicted"/>
<accession>A0A1I1E0P2</accession>
<dbReference type="InterPro" id="IPR036390">
    <property type="entry name" value="WH_DNA-bd_sf"/>
</dbReference>
<evidence type="ECO:0000256" key="1">
    <source>
        <dbReference type="SAM" id="MobiDB-lite"/>
    </source>
</evidence>
<feature type="compositionally biased region" description="Polar residues" evidence="1">
    <location>
        <begin position="1"/>
        <end position="10"/>
    </location>
</feature>
<feature type="region of interest" description="Disordered" evidence="1">
    <location>
        <begin position="1"/>
        <end position="55"/>
    </location>
</feature>
<dbReference type="RefSeq" id="WP_089785595.1">
    <property type="nucleotide sequence ID" value="NZ_FOKW01000002.1"/>
</dbReference>
<dbReference type="SUPFAM" id="SSF46785">
    <property type="entry name" value="Winged helix' DNA-binding domain"/>
    <property type="match status" value="1"/>
</dbReference>